<dbReference type="AlphaFoldDB" id="A0A199W4N0"/>
<evidence type="ECO:0000313" key="3">
    <source>
        <dbReference type="Proteomes" id="UP000092600"/>
    </source>
</evidence>
<dbReference type="GO" id="GO:0004309">
    <property type="term" value="F:exopolyphosphatase activity"/>
    <property type="evidence" value="ECO:0007669"/>
    <property type="project" value="TreeGrafter"/>
</dbReference>
<accession>A0A199W4N0</accession>
<comment type="caution">
    <text evidence="2">The sequence shown here is derived from an EMBL/GenBank/DDBJ whole genome shotgun (WGS) entry which is preliminary data.</text>
</comment>
<gene>
    <name evidence="2" type="ORF">ACMD2_03868</name>
</gene>
<proteinExistence type="predicted"/>
<reference evidence="2 3" key="1">
    <citation type="journal article" date="2016" name="DNA Res.">
        <title>The draft genome of MD-2 pineapple using hybrid error correction of long reads.</title>
        <authorList>
            <person name="Redwan R.M."/>
            <person name="Saidin A."/>
            <person name="Kumar S.V."/>
        </authorList>
    </citation>
    <scope>NUCLEOTIDE SEQUENCE [LARGE SCALE GENOMIC DNA]</scope>
    <source>
        <strain evidence="3">cv. MD2</strain>
        <tissue evidence="2">Leaf</tissue>
    </source>
</reference>
<dbReference type="Proteomes" id="UP000092600">
    <property type="component" value="Unassembled WGS sequence"/>
</dbReference>
<feature type="compositionally biased region" description="Low complexity" evidence="1">
    <location>
        <begin position="491"/>
        <end position="509"/>
    </location>
</feature>
<dbReference type="STRING" id="4615.A0A199W4N0"/>
<dbReference type="GO" id="GO:0005737">
    <property type="term" value="C:cytoplasm"/>
    <property type="evidence" value="ECO:0007669"/>
    <property type="project" value="TreeGrafter"/>
</dbReference>
<feature type="region of interest" description="Disordered" evidence="1">
    <location>
        <begin position="186"/>
        <end position="245"/>
    </location>
</feature>
<feature type="region of interest" description="Disordered" evidence="1">
    <location>
        <begin position="42"/>
        <end position="169"/>
    </location>
</feature>
<name>A0A199W4N0_ANACO</name>
<dbReference type="PANTHER" id="PTHR12112:SF39">
    <property type="entry name" value="EG:152A3.5 PROTEIN (FBGN0003116_PN PROTEIN)"/>
    <property type="match status" value="1"/>
</dbReference>
<sequence>MERKGEEPAVEDIAELMNDWFFGIVNTKRLANENTKRVANDVMIENNEKEKRSGSRRSSASALTQEWLEEAKKMQVELGSPSRMGSPAGSPRFASSQGGEASPLLDRRDPLSRSARRRRAPEGISDEILQRSSARHSRNNSECFGAAATVADHNSPADLLPPKPRRTSRFRNDVEAEHVLLSPPRNLLDSSVSTKSHRRSVSSSTCSLERIWGTDSENEPHHHRRRHQNHRRAASSASLEARREEEEQGVRQLNAFLKRQRAAIEKISRGEASAKAKIILSQRGGSTSSLVAAICYAWLLANSEKGEGGGSSGQVVAPVVNVKRERMLKNRQAAWLLYHVGVDASALLFADEVDLEGLIMARQVNILIVGEDVLKTNGEAGSPCTVLTDNYCEEAYNLLQSSYLKKLLLAGILLDTQNLNNAAKFSTNRDSEAVQLLLVDSPQNNRHELFLQYNDGSRESQDPKLPMKNSTSAPNQQAKTSSSDMQKPKQSPASAEVATATAPKAPETASRGKNIFFLAK</sequence>
<dbReference type="EMBL" id="LSRQ01000221">
    <property type="protein sequence ID" value="OAY84447.1"/>
    <property type="molecule type" value="Genomic_DNA"/>
</dbReference>
<feature type="compositionally biased region" description="Basic residues" evidence="1">
    <location>
        <begin position="221"/>
        <end position="233"/>
    </location>
</feature>
<feature type="non-terminal residue" evidence="2">
    <location>
        <position position="520"/>
    </location>
</feature>
<feature type="region of interest" description="Disordered" evidence="1">
    <location>
        <begin position="456"/>
        <end position="520"/>
    </location>
</feature>
<evidence type="ECO:0000313" key="2">
    <source>
        <dbReference type="EMBL" id="OAY84447.1"/>
    </source>
</evidence>
<organism evidence="2 3">
    <name type="scientific">Ananas comosus</name>
    <name type="common">Pineapple</name>
    <name type="synonym">Ananas ananas</name>
    <dbReference type="NCBI Taxonomy" id="4615"/>
    <lineage>
        <taxon>Eukaryota</taxon>
        <taxon>Viridiplantae</taxon>
        <taxon>Streptophyta</taxon>
        <taxon>Embryophyta</taxon>
        <taxon>Tracheophyta</taxon>
        <taxon>Spermatophyta</taxon>
        <taxon>Magnoliopsida</taxon>
        <taxon>Liliopsida</taxon>
        <taxon>Poales</taxon>
        <taxon>Bromeliaceae</taxon>
        <taxon>Bromelioideae</taxon>
        <taxon>Ananas</taxon>
    </lineage>
</organism>
<evidence type="ECO:0000256" key="1">
    <source>
        <dbReference type="SAM" id="MobiDB-lite"/>
    </source>
</evidence>
<dbReference type="PANTHER" id="PTHR12112">
    <property type="entry name" value="BNIP - RELATED"/>
    <property type="match status" value="1"/>
</dbReference>
<protein>
    <submittedName>
        <fullName evidence="2">Uncharacterized protein</fullName>
    </submittedName>
</protein>
<feature type="compositionally biased region" description="Polar residues" evidence="1">
    <location>
        <begin position="468"/>
        <end position="489"/>
    </location>
</feature>
<dbReference type="Gene3D" id="3.90.1640.10">
    <property type="entry name" value="inorganic pyrophosphatase (n-terminal core)"/>
    <property type="match status" value="2"/>
</dbReference>